<feature type="domain" description="STAS" evidence="3">
    <location>
        <begin position="63"/>
        <end position="175"/>
    </location>
</feature>
<organism evidence="4 5">
    <name type="scientific">Streptomyces aurantiacus</name>
    <dbReference type="NCBI Taxonomy" id="47760"/>
    <lineage>
        <taxon>Bacteria</taxon>
        <taxon>Bacillati</taxon>
        <taxon>Actinomycetota</taxon>
        <taxon>Actinomycetes</taxon>
        <taxon>Kitasatosporales</taxon>
        <taxon>Streptomycetaceae</taxon>
        <taxon>Streptomyces</taxon>
        <taxon>Streptomyces aurantiacus group</taxon>
    </lineage>
</organism>
<dbReference type="RefSeq" id="WP_079103074.1">
    <property type="nucleotide sequence ID" value="NZ_AP023440.1"/>
</dbReference>
<protein>
    <recommendedName>
        <fullName evidence="2">Anti-sigma factor antagonist</fullName>
    </recommendedName>
</protein>
<dbReference type="KEGG" id="sgm:GCM10017557_19960"/>
<dbReference type="CDD" id="cd07043">
    <property type="entry name" value="STAS_anti-anti-sigma_factors"/>
    <property type="match status" value="1"/>
</dbReference>
<name>A0A7G1P004_9ACTN</name>
<dbReference type="SUPFAM" id="SSF52091">
    <property type="entry name" value="SpoIIaa-like"/>
    <property type="match status" value="1"/>
</dbReference>
<evidence type="ECO:0000313" key="5">
    <source>
        <dbReference type="Proteomes" id="UP000516444"/>
    </source>
</evidence>
<evidence type="ECO:0000313" key="4">
    <source>
        <dbReference type="EMBL" id="BCL27137.1"/>
    </source>
</evidence>
<dbReference type="GO" id="GO:0043856">
    <property type="term" value="F:anti-sigma factor antagonist activity"/>
    <property type="evidence" value="ECO:0007669"/>
    <property type="project" value="InterPro"/>
</dbReference>
<reference evidence="4 5" key="1">
    <citation type="journal article" date="2014" name="Int. J. Syst. Evol. Microbiol.">
        <title>Complete genome sequence of Corynebacterium casei LMG S-19264T (=DSM 44701T), isolated from a smear-ripened cheese.</title>
        <authorList>
            <consortium name="US DOE Joint Genome Institute (JGI-PGF)"/>
            <person name="Walter F."/>
            <person name="Albersmeier A."/>
            <person name="Kalinowski J."/>
            <person name="Ruckert C."/>
        </authorList>
    </citation>
    <scope>NUCLEOTIDE SEQUENCE [LARGE SCALE GENOMIC DNA]</scope>
    <source>
        <strain evidence="4 5">JCM 4677</strain>
    </source>
</reference>
<evidence type="ECO:0000259" key="3">
    <source>
        <dbReference type="PROSITE" id="PS50801"/>
    </source>
</evidence>
<keyword evidence="5" id="KW-1185">Reference proteome</keyword>
<gene>
    <name evidence="4" type="ORF">GCM10017557_19960</name>
</gene>
<sequence length="178" mass="19884">MNRRTWDDVEIENWAARQGEKFADVQIDPEEIEEALRSVKRQAQDDSLQISAPIIDGYELGQLAVSTRFVPGFAIVELGGEIDVYTSPFLREALADLVMQGQYRHIIDFSRLDFLDSTGLNVIVADLKAVRKHGGQVLLVCHNVRSQEILKILRITNLVNIFPVYGTVDEAVAAGSET</sequence>
<accession>A0A7G1P004</accession>
<dbReference type="NCBIfam" id="TIGR00377">
    <property type="entry name" value="ant_ant_sig"/>
    <property type="match status" value="1"/>
</dbReference>
<dbReference type="PANTHER" id="PTHR33495">
    <property type="entry name" value="ANTI-SIGMA FACTOR ANTAGONIST TM_1081-RELATED-RELATED"/>
    <property type="match status" value="1"/>
</dbReference>
<proteinExistence type="inferred from homology"/>
<dbReference type="Gene3D" id="3.30.750.24">
    <property type="entry name" value="STAS domain"/>
    <property type="match status" value="1"/>
</dbReference>
<evidence type="ECO:0000256" key="2">
    <source>
        <dbReference type="RuleBase" id="RU003749"/>
    </source>
</evidence>
<evidence type="ECO:0000256" key="1">
    <source>
        <dbReference type="ARBA" id="ARBA00009013"/>
    </source>
</evidence>
<dbReference type="PROSITE" id="PS50801">
    <property type="entry name" value="STAS"/>
    <property type="match status" value="1"/>
</dbReference>
<dbReference type="PANTHER" id="PTHR33495:SF2">
    <property type="entry name" value="ANTI-SIGMA FACTOR ANTAGONIST TM_1081-RELATED"/>
    <property type="match status" value="1"/>
</dbReference>
<dbReference type="Pfam" id="PF01740">
    <property type="entry name" value="STAS"/>
    <property type="match status" value="1"/>
</dbReference>
<dbReference type="AlphaFoldDB" id="A0A7G1P004"/>
<dbReference type="Proteomes" id="UP000516444">
    <property type="component" value="Chromosome"/>
</dbReference>
<comment type="similarity">
    <text evidence="1 2">Belongs to the anti-sigma-factor antagonist family.</text>
</comment>
<dbReference type="InterPro" id="IPR002645">
    <property type="entry name" value="STAS_dom"/>
</dbReference>
<dbReference type="EMBL" id="AP023440">
    <property type="protein sequence ID" value="BCL27137.1"/>
    <property type="molecule type" value="Genomic_DNA"/>
</dbReference>
<dbReference type="InterPro" id="IPR003658">
    <property type="entry name" value="Anti-sigma_ant"/>
</dbReference>
<dbReference type="InterPro" id="IPR036513">
    <property type="entry name" value="STAS_dom_sf"/>
</dbReference>
<dbReference type="OrthoDB" id="9793697at2"/>